<feature type="region of interest" description="Disordered" evidence="1">
    <location>
        <begin position="1"/>
        <end position="26"/>
    </location>
</feature>
<dbReference type="Pfam" id="PF25482">
    <property type="entry name" value="DUF7905"/>
    <property type="match status" value="1"/>
</dbReference>
<evidence type="ECO:0000259" key="2">
    <source>
        <dbReference type="Pfam" id="PF25482"/>
    </source>
</evidence>
<name>A0A9P4KG22_9PLEO</name>
<organism evidence="3 4">
    <name type="scientific">Lojkania enalia</name>
    <dbReference type="NCBI Taxonomy" id="147567"/>
    <lineage>
        <taxon>Eukaryota</taxon>
        <taxon>Fungi</taxon>
        <taxon>Dikarya</taxon>
        <taxon>Ascomycota</taxon>
        <taxon>Pezizomycotina</taxon>
        <taxon>Dothideomycetes</taxon>
        <taxon>Pleosporomycetidae</taxon>
        <taxon>Pleosporales</taxon>
        <taxon>Pleosporales incertae sedis</taxon>
        <taxon>Lojkania</taxon>
    </lineage>
</organism>
<protein>
    <recommendedName>
        <fullName evidence="2">DUF7905 domain-containing protein</fullName>
    </recommendedName>
</protein>
<dbReference type="AlphaFoldDB" id="A0A9P4KG22"/>
<dbReference type="EMBL" id="ML986594">
    <property type="protein sequence ID" value="KAF2267033.1"/>
    <property type="molecule type" value="Genomic_DNA"/>
</dbReference>
<comment type="caution">
    <text evidence="3">The sequence shown here is derived from an EMBL/GenBank/DDBJ whole genome shotgun (WGS) entry which is preliminary data.</text>
</comment>
<keyword evidence="4" id="KW-1185">Reference proteome</keyword>
<sequence length="654" mass="73993">MPPSNDQDGPPPTRRPNFDRKPNRTIQVPPEFRPEVFGGSLKALVNDWKVETGCDVVHYLDIHQKLRHFDIFSSGGGNVDAAVRAVNKWISHANTKTAASTSWSRMPAFDPNKWYYEKVDEMEVERKNMFKGPAPKDNHPEFKIVVDWPAKLGAMKTFPTDIFGTKLEALDSIRKDDEVFISLLPHQNPPSKVVIEGYEMECVINAEQHYLNLAQKVLMNKLREFNSASVNIVLDQDEGDKVVINQTEDWWPVTKDLAIPRLLVSLMDEPGRFRRAGLPPKQLRRIQEEIRSVLDTIRFDRGFYDFTIRFGCVALSGLTKKDMEKQYPVKAFLKNIDSRPLCQVKHWAFDFFSGQKLLGRMMATPDVLAPVKIGEGMYGFTPSTLEETRPVYHSTWVLHDPNAPMSKRNRGRLAHQGIDQVMNLSLVVVQVEWTEDEEGVYEKMPARFYKLKHGTAAPVEHLDVKLFELGESRAWRFAIEKMMAVPASTLSPVIANFVDSIKMKSAKEVESNPCGGFAQWKLTPSVKLHTGRLDKVYTFGLRNTHYLVEVLEMWSPAQKPPCWGVVVRHKDWSTHLNQLERLPQGGAGYFGADSIETFLPGNGRTSNDNLEQNLGKMTLNGDSESGDSDVAGIKLLISKLMRLSEIIIASGATN</sequence>
<dbReference type="OrthoDB" id="4739136at2759"/>
<evidence type="ECO:0000313" key="3">
    <source>
        <dbReference type="EMBL" id="KAF2267033.1"/>
    </source>
</evidence>
<evidence type="ECO:0000256" key="1">
    <source>
        <dbReference type="SAM" id="MobiDB-lite"/>
    </source>
</evidence>
<accession>A0A9P4KG22</accession>
<reference evidence="4" key="1">
    <citation type="journal article" date="2020" name="Stud. Mycol.">
        <title>101 Dothideomycetes genomes: A test case for predicting lifestyles and emergence of pathogens.</title>
        <authorList>
            <person name="Haridas S."/>
            <person name="Albert R."/>
            <person name="Binder M."/>
            <person name="Bloem J."/>
            <person name="LaButti K."/>
            <person name="Salamov A."/>
            <person name="Andreopoulos B."/>
            <person name="Baker S."/>
            <person name="Barry K."/>
            <person name="Bills G."/>
            <person name="Bluhm B."/>
            <person name="Cannon C."/>
            <person name="Castanera R."/>
            <person name="Culley D."/>
            <person name="Daum C."/>
            <person name="Ezra D."/>
            <person name="Gonzalez J."/>
            <person name="Henrissat B."/>
            <person name="Kuo A."/>
            <person name="Liang C."/>
            <person name="Lipzen A."/>
            <person name="Lutzoni F."/>
            <person name="Magnuson J."/>
            <person name="Mondo S."/>
            <person name="Nolan M."/>
            <person name="Ohm R."/>
            <person name="Pangilinan J."/>
            <person name="Park H.-J."/>
            <person name="Ramirez L."/>
            <person name="Alfaro M."/>
            <person name="Sun H."/>
            <person name="Tritt A."/>
            <person name="Yoshinaga Y."/>
            <person name="Zwiers L.-H."/>
            <person name="Turgeon B."/>
            <person name="Goodwin S."/>
            <person name="Spatafora J."/>
            <person name="Crous P."/>
            <person name="Grigoriev I."/>
        </authorList>
    </citation>
    <scope>NUCLEOTIDE SEQUENCE [LARGE SCALE GENOMIC DNA]</scope>
    <source>
        <strain evidence="4">CBS 304.66</strain>
    </source>
</reference>
<evidence type="ECO:0000313" key="4">
    <source>
        <dbReference type="Proteomes" id="UP000800093"/>
    </source>
</evidence>
<dbReference type="InterPro" id="IPR057227">
    <property type="entry name" value="DUF7905"/>
</dbReference>
<feature type="compositionally biased region" description="Pro residues" evidence="1">
    <location>
        <begin position="1"/>
        <end position="14"/>
    </location>
</feature>
<proteinExistence type="predicted"/>
<feature type="domain" description="DUF7905" evidence="2">
    <location>
        <begin position="284"/>
        <end position="600"/>
    </location>
</feature>
<gene>
    <name evidence="3" type="ORF">CC78DRAFT_566447</name>
</gene>
<dbReference type="Proteomes" id="UP000800093">
    <property type="component" value="Unassembled WGS sequence"/>
</dbReference>